<evidence type="ECO:0000313" key="9">
    <source>
        <dbReference type="EMBL" id="OAY46420.1"/>
    </source>
</evidence>
<evidence type="ECO:0000256" key="6">
    <source>
        <dbReference type="SAM" id="MobiDB-lite"/>
    </source>
</evidence>
<evidence type="ECO:0000256" key="1">
    <source>
        <dbReference type="ARBA" id="ARBA00004123"/>
    </source>
</evidence>
<evidence type="ECO:0000313" key="8">
    <source>
        <dbReference type="EMBL" id="AMO00424.1"/>
    </source>
</evidence>
<organism evidence="8">
    <name type="scientific">Manihot esculenta</name>
    <name type="common">Cassava</name>
    <name type="synonym">Jatropha manihot</name>
    <dbReference type="NCBI Taxonomy" id="3983"/>
    <lineage>
        <taxon>Eukaryota</taxon>
        <taxon>Viridiplantae</taxon>
        <taxon>Streptophyta</taxon>
        <taxon>Embryophyta</taxon>
        <taxon>Tracheophyta</taxon>
        <taxon>Spermatophyta</taxon>
        <taxon>Magnoliopsida</taxon>
        <taxon>eudicotyledons</taxon>
        <taxon>Gunneridae</taxon>
        <taxon>Pentapetalae</taxon>
        <taxon>rosids</taxon>
        <taxon>fabids</taxon>
        <taxon>Malpighiales</taxon>
        <taxon>Euphorbiaceae</taxon>
        <taxon>Crotonoideae</taxon>
        <taxon>Manihoteae</taxon>
        <taxon>Manihot</taxon>
    </lineage>
</organism>
<dbReference type="EMBL" id="KT827631">
    <property type="protein sequence ID" value="AMO00424.1"/>
    <property type="molecule type" value="mRNA"/>
</dbReference>
<dbReference type="GO" id="GO:0005634">
    <property type="term" value="C:nucleus"/>
    <property type="evidence" value="ECO:0000318"/>
    <property type="project" value="GO_Central"/>
</dbReference>
<dbReference type="SMR" id="A0A140H8R0"/>
<evidence type="ECO:0000259" key="7">
    <source>
        <dbReference type="PROSITE" id="PS50811"/>
    </source>
</evidence>
<dbReference type="PROSITE" id="PS50811">
    <property type="entry name" value="WRKY"/>
    <property type="match status" value="1"/>
</dbReference>
<feature type="region of interest" description="Disordered" evidence="6">
    <location>
        <begin position="128"/>
        <end position="148"/>
    </location>
</feature>
<evidence type="ECO:0000256" key="4">
    <source>
        <dbReference type="ARBA" id="ARBA00023163"/>
    </source>
</evidence>
<evidence type="ECO:0000313" key="10">
    <source>
        <dbReference type="Proteomes" id="UP000091857"/>
    </source>
</evidence>
<dbReference type="GO" id="GO:0000976">
    <property type="term" value="F:transcription cis-regulatory region binding"/>
    <property type="evidence" value="ECO:0000318"/>
    <property type="project" value="GO_Central"/>
</dbReference>
<dbReference type="InterPro" id="IPR036576">
    <property type="entry name" value="WRKY_dom_sf"/>
</dbReference>
<dbReference type="AlphaFoldDB" id="A0A140H8R0"/>
<protein>
    <submittedName>
        <fullName evidence="8">WRKY transcription factor 56</fullName>
    </submittedName>
</protein>
<dbReference type="OrthoDB" id="684963at2759"/>
<feature type="domain" description="WRKY" evidence="7">
    <location>
        <begin position="166"/>
        <end position="228"/>
    </location>
</feature>
<dbReference type="GO" id="GO:0006355">
    <property type="term" value="P:regulation of DNA-templated transcription"/>
    <property type="evidence" value="ECO:0000318"/>
    <property type="project" value="GO_Central"/>
</dbReference>
<dbReference type="OMA" id="MQNEPGL"/>
<dbReference type="InterPro" id="IPR044810">
    <property type="entry name" value="WRKY_plant"/>
</dbReference>
<dbReference type="Pfam" id="PF03106">
    <property type="entry name" value="WRKY"/>
    <property type="match status" value="1"/>
</dbReference>
<keyword evidence="10" id="KW-1185">Reference proteome</keyword>
<dbReference type="PANTHER" id="PTHR31282">
    <property type="entry name" value="WRKY TRANSCRIPTION FACTOR 21-RELATED"/>
    <property type="match status" value="1"/>
</dbReference>
<name>A0A140H8R0_MANES</name>
<dbReference type="SUPFAM" id="SSF118290">
    <property type="entry name" value="WRKY DNA-binding domain"/>
    <property type="match status" value="1"/>
</dbReference>
<evidence type="ECO:0000256" key="3">
    <source>
        <dbReference type="ARBA" id="ARBA00023125"/>
    </source>
</evidence>
<evidence type="ECO:0000256" key="2">
    <source>
        <dbReference type="ARBA" id="ARBA00023015"/>
    </source>
</evidence>
<proteinExistence type="evidence at transcript level"/>
<dbReference type="Gene3D" id="2.20.25.80">
    <property type="entry name" value="WRKY domain"/>
    <property type="match status" value="1"/>
</dbReference>
<dbReference type="GO" id="GO:0003700">
    <property type="term" value="F:DNA-binding transcription factor activity"/>
    <property type="evidence" value="ECO:0000318"/>
    <property type="project" value="GO_Central"/>
</dbReference>
<dbReference type="InterPro" id="IPR003657">
    <property type="entry name" value="WRKY_dom"/>
</dbReference>
<comment type="subcellular location">
    <subcellularLocation>
        <location evidence="1">Nucleus</location>
    </subcellularLocation>
</comment>
<dbReference type="Gramene" id="Manes.07G142500.1.v8.1">
    <property type="protein sequence ID" value="Manes.07G142500.1.v8.1.CDS"/>
    <property type="gene ID" value="Manes.07G142500.v8.1"/>
</dbReference>
<keyword evidence="5" id="KW-0539">Nucleus</keyword>
<gene>
    <name evidence="9" type="ORF">MANES_07G142500</name>
</gene>
<dbReference type="Proteomes" id="UP000091857">
    <property type="component" value="Chromosome 7"/>
</dbReference>
<sequence length="312" mass="35309">MNEFISLILKGMKLAKDLEPTLQNLATHNYQHMLSNLDEIIRVFISARERLNAHQDLPQMLFRELQQQPQIDPRLQEYWLRTKMMELQHSQLEAERIGISSGMENKQAAGGTQMGSANLAMELGSRDVQAMASSSTQRQRRRKDDEEYRTIRAAAPRMGNTEIPPEDGYTWRKYGQKEILGSRFPRSYYRCTHLKLYQCPAKKQVQRLDDDPYTFEVTYRGDHTCHMSDTAPSVPPPVITQEVTQSMAAQPPPRLQFRLGGGGSGGSSGSGPSTVRYGKEVEYLVADMADVMFNSGSSSSNSMELIFTSMEK</sequence>
<accession>A0A140H8R0</accession>
<dbReference type="EMBL" id="CM004393">
    <property type="protein sequence ID" value="OAY46420.1"/>
    <property type="molecule type" value="Genomic_DNA"/>
</dbReference>
<keyword evidence="4" id="KW-0804">Transcription</keyword>
<reference evidence="8" key="1">
    <citation type="journal article" date="2016" name="Front. Plant Sci.">
        <title>Genome-Wide Identification and Expression Analysis of the WRKY Gene Family in Cassava.</title>
        <authorList>
            <person name="Wei Y."/>
            <person name="Shi H."/>
            <person name="Xia Z."/>
            <person name="Tie W."/>
            <person name="Ding Z."/>
            <person name="Yan Y."/>
            <person name="Wang W."/>
            <person name="Hu W."/>
            <person name="Li K."/>
        </authorList>
    </citation>
    <scope>NUCLEOTIDE SEQUENCE</scope>
</reference>
<evidence type="ECO:0000256" key="5">
    <source>
        <dbReference type="ARBA" id="ARBA00023242"/>
    </source>
</evidence>
<keyword evidence="3" id="KW-0238">DNA-binding</keyword>
<keyword evidence="2" id="KW-0805">Transcription regulation</keyword>
<reference evidence="9 10" key="2">
    <citation type="submission" date="2016-02" db="EMBL/GenBank/DDBJ databases">
        <title>WGS assembly of Manihot esculenta.</title>
        <authorList>
            <person name="Bredeson J.V."/>
            <person name="Prochnik S.E."/>
            <person name="Lyons J.B."/>
            <person name="Schmutz J."/>
            <person name="Grimwood J."/>
            <person name="Vrebalov J."/>
            <person name="Bart R.S."/>
            <person name="Amuge T."/>
            <person name="Ferguson M.E."/>
            <person name="Green R."/>
            <person name="Putnam N."/>
            <person name="Stites J."/>
            <person name="Rounsley S."/>
            <person name="Rokhsar D.S."/>
        </authorList>
    </citation>
    <scope>NUCLEOTIDE SEQUENCE [LARGE SCALE GENOMIC DNA]</scope>
    <source>
        <strain evidence="10">cv. AM560-2</strain>
        <tissue evidence="9">Leaf</tissue>
    </source>
</reference>
<dbReference type="SMART" id="SM00774">
    <property type="entry name" value="WRKY"/>
    <property type="match status" value="1"/>
</dbReference>